<dbReference type="SMART" id="SM00320">
    <property type="entry name" value="WD40"/>
    <property type="match status" value="3"/>
</dbReference>
<dbReference type="InterPro" id="IPR057403">
    <property type="entry name" value="Beta-prop_Aladin"/>
</dbReference>
<dbReference type="PANTHER" id="PTHR14494">
    <property type="entry name" value="ALADIN/ADRACALIN/AAAS"/>
    <property type="match status" value="1"/>
</dbReference>
<feature type="domain" description="Aladin seven-bladed propeller" evidence="1">
    <location>
        <begin position="153"/>
        <end position="492"/>
    </location>
</feature>
<dbReference type="SUPFAM" id="SSF50978">
    <property type="entry name" value="WD40 repeat-like"/>
    <property type="match status" value="1"/>
</dbReference>
<name>A0A182QXI3_9DIPT</name>
<organism evidence="2 3">
    <name type="scientific">Anopheles farauti</name>
    <dbReference type="NCBI Taxonomy" id="69004"/>
    <lineage>
        <taxon>Eukaryota</taxon>
        <taxon>Metazoa</taxon>
        <taxon>Ecdysozoa</taxon>
        <taxon>Arthropoda</taxon>
        <taxon>Hexapoda</taxon>
        <taxon>Insecta</taxon>
        <taxon>Pterygota</taxon>
        <taxon>Neoptera</taxon>
        <taxon>Endopterygota</taxon>
        <taxon>Diptera</taxon>
        <taxon>Nematocera</taxon>
        <taxon>Culicoidea</taxon>
        <taxon>Culicidae</taxon>
        <taxon>Anophelinae</taxon>
        <taxon>Anopheles</taxon>
    </lineage>
</organism>
<dbReference type="PANTHER" id="PTHR14494:SF0">
    <property type="entry name" value="ALADIN"/>
    <property type="match status" value="1"/>
</dbReference>
<dbReference type="VEuPathDB" id="VectorBase:AFAF018846"/>
<sequence length="492" mass="55179">METAVTQQTGIGKVCKQSPLLCCVFFREIIYLHTVSSTHTMSRALNLSNFPPAAEAIGFSDRDHYPEILFTREMLHPPGHSRRTDSTRDVMVPVTESLPKRILSIFMELGLLEALGEATHSESRVVARTATFLQVIGRKLKQCWQSYPCELSMDLVAKHSQTRNWAKSMVRCMGWHPLCFKLAVATIDDTVRIYTRNPGVTPILRSCLQKAITCLAWRPFTGGELAIGCQTGVLIWSVDPMSQIARPLSQAIHLQHGRHQPVTAVSWSHNGELLATASINDTHLLMWNVDQQRCVPMLRVKLPCALVSFAPLGHSMIASTIGRDFYLCTVPPERVSRVRWNTASGSLQSFAWSRDEKHLLFVTTDDTKLFYMKYMSMKADTTFELAFPAVDLDQKLTASGLPIGGKPQSIAWCPRDRFLAVTFKTTSAIAVFFTNLSGLQLNFDPYCLIFGVGVEYPACVCFQENYQQEHDSDAQSVLTIGWSSGRIEYYPL</sequence>
<dbReference type="STRING" id="69004.A0A182QXI3"/>
<dbReference type="Pfam" id="PF25460">
    <property type="entry name" value="Beta-prop_Aladin"/>
    <property type="match status" value="1"/>
</dbReference>
<dbReference type="AlphaFoldDB" id="A0A182QXI3"/>
<dbReference type="EMBL" id="AXCN02001814">
    <property type="status" value="NOT_ANNOTATED_CDS"/>
    <property type="molecule type" value="Genomic_DNA"/>
</dbReference>
<dbReference type="GO" id="GO:0005643">
    <property type="term" value="C:nuclear pore"/>
    <property type="evidence" value="ECO:0007669"/>
    <property type="project" value="TreeGrafter"/>
</dbReference>
<accession>A0A182QXI3</accession>
<dbReference type="EnsemblMetazoa" id="AFAF018846-RA">
    <property type="protein sequence ID" value="AFAF018846-PA"/>
    <property type="gene ID" value="AFAF018846"/>
</dbReference>
<evidence type="ECO:0000313" key="2">
    <source>
        <dbReference type="EnsemblMetazoa" id="AFAF018846-PA"/>
    </source>
</evidence>
<proteinExistence type="predicted"/>
<dbReference type="InterPro" id="IPR001680">
    <property type="entry name" value="WD40_rpt"/>
</dbReference>
<dbReference type="Proteomes" id="UP000075886">
    <property type="component" value="Unassembled WGS sequence"/>
</dbReference>
<dbReference type="GO" id="GO:0006913">
    <property type="term" value="P:nucleocytoplasmic transport"/>
    <property type="evidence" value="ECO:0007669"/>
    <property type="project" value="TreeGrafter"/>
</dbReference>
<protein>
    <recommendedName>
        <fullName evidence="1">Aladin seven-bladed propeller domain-containing protein</fullName>
    </recommendedName>
</protein>
<dbReference type="Gene3D" id="2.130.10.10">
    <property type="entry name" value="YVTN repeat-like/Quinoprotein amine dehydrogenase"/>
    <property type="match status" value="1"/>
</dbReference>
<dbReference type="InterPro" id="IPR015943">
    <property type="entry name" value="WD40/YVTN_repeat-like_dom_sf"/>
</dbReference>
<evidence type="ECO:0000259" key="1">
    <source>
        <dbReference type="Pfam" id="PF25460"/>
    </source>
</evidence>
<keyword evidence="3" id="KW-1185">Reference proteome</keyword>
<evidence type="ECO:0000313" key="3">
    <source>
        <dbReference type="Proteomes" id="UP000075886"/>
    </source>
</evidence>
<dbReference type="InterPro" id="IPR036322">
    <property type="entry name" value="WD40_repeat_dom_sf"/>
</dbReference>
<reference evidence="2" key="2">
    <citation type="submission" date="2020-05" db="UniProtKB">
        <authorList>
            <consortium name="EnsemblMetazoa"/>
        </authorList>
    </citation>
    <scope>IDENTIFICATION</scope>
    <source>
        <strain evidence="2">FAR1</strain>
    </source>
</reference>
<reference evidence="3" key="1">
    <citation type="submission" date="2014-01" db="EMBL/GenBank/DDBJ databases">
        <title>The Genome Sequence of Anopheles farauti FAR1 (V2).</title>
        <authorList>
            <consortium name="The Broad Institute Genomics Platform"/>
            <person name="Neafsey D.E."/>
            <person name="Besansky N."/>
            <person name="Howell P."/>
            <person name="Walton C."/>
            <person name="Young S.K."/>
            <person name="Zeng Q."/>
            <person name="Gargeya S."/>
            <person name="Fitzgerald M."/>
            <person name="Haas B."/>
            <person name="Abouelleil A."/>
            <person name="Allen A.W."/>
            <person name="Alvarado L."/>
            <person name="Arachchi H.M."/>
            <person name="Berlin A.M."/>
            <person name="Chapman S.B."/>
            <person name="Gainer-Dewar J."/>
            <person name="Goldberg J."/>
            <person name="Griggs A."/>
            <person name="Gujja S."/>
            <person name="Hansen M."/>
            <person name="Howarth C."/>
            <person name="Imamovic A."/>
            <person name="Ireland A."/>
            <person name="Larimer J."/>
            <person name="McCowan C."/>
            <person name="Murphy C."/>
            <person name="Pearson M."/>
            <person name="Poon T.W."/>
            <person name="Priest M."/>
            <person name="Roberts A."/>
            <person name="Saif S."/>
            <person name="Shea T."/>
            <person name="Sisk P."/>
            <person name="Sykes S."/>
            <person name="Wortman J."/>
            <person name="Nusbaum C."/>
            <person name="Birren B."/>
        </authorList>
    </citation>
    <scope>NUCLEOTIDE SEQUENCE [LARGE SCALE GENOMIC DNA]</scope>
    <source>
        <strain evidence="3">FAR1</strain>
    </source>
</reference>
<dbReference type="InterPro" id="IPR045139">
    <property type="entry name" value="Aladin"/>
</dbReference>